<protein>
    <submittedName>
        <fullName evidence="2">Uncharacterized protein</fullName>
    </submittedName>
</protein>
<keyword evidence="1" id="KW-0472">Membrane</keyword>
<proteinExistence type="predicted"/>
<organism evidence="2 3">
    <name type="scientific">Paenibacillus bovis</name>
    <dbReference type="NCBI Taxonomy" id="1616788"/>
    <lineage>
        <taxon>Bacteria</taxon>
        <taxon>Bacillati</taxon>
        <taxon>Bacillota</taxon>
        <taxon>Bacilli</taxon>
        <taxon>Bacillales</taxon>
        <taxon>Paenibacillaceae</taxon>
        <taxon>Paenibacillus</taxon>
    </lineage>
</organism>
<gene>
    <name evidence="2" type="ORF">AR543_03815</name>
</gene>
<name>A0A172ZDA7_9BACL</name>
<accession>A0A172ZDA7</accession>
<dbReference type="KEGG" id="pbv:AR543_03815"/>
<evidence type="ECO:0000256" key="1">
    <source>
        <dbReference type="SAM" id="Phobius"/>
    </source>
</evidence>
<dbReference type="Proteomes" id="UP000078148">
    <property type="component" value="Chromosome"/>
</dbReference>
<sequence>MKQAIIQFARRELWWNLLAVFLLFIVLPLAVHHPLGNMPLIGLLSLVLLSAVGIWGKHRQLQA</sequence>
<evidence type="ECO:0000313" key="2">
    <source>
        <dbReference type="EMBL" id="ANF95237.1"/>
    </source>
</evidence>
<dbReference type="RefSeq" id="WP_060531977.1">
    <property type="nucleotide sequence ID" value="NZ_CP013023.1"/>
</dbReference>
<keyword evidence="1" id="KW-1133">Transmembrane helix</keyword>
<reference evidence="3" key="1">
    <citation type="submission" date="2015-10" db="EMBL/GenBank/DDBJ databases">
        <title>Genome of Paenibacillus bovis sp. nov.</title>
        <authorList>
            <person name="Wu Z."/>
            <person name="Gao C."/>
            <person name="Liu Z."/>
            <person name="Zheng H."/>
        </authorList>
    </citation>
    <scope>NUCLEOTIDE SEQUENCE [LARGE SCALE GENOMIC DNA]</scope>
    <source>
        <strain evidence="3">BD3526</strain>
    </source>
</reference>
<keyword evidence="1" id="KW-0812">Transmembrane</keyword>
<dbReference type="AlphaFoldDB" id="A0A172ZDA7"/>
<feature type="transmembrane region" description="Helical" evidence="1">
    <location>
        <begin position="12"/>
        <end position="31"/>
    </location>
</feature>
<reference evidence="2 3" key="2">
    <citation type="journal article" date="2016" name="Int. J. Syst. Evol. Microbiol.">
        <title>Paenibacillus bovis sp. nov., isolated from raw yak (Bos grunniens) milk.</title>
        <authorList>
            <person name="Gao C."/>
            <person name="Han J."/>
            <person name="Liu Z."/>
            <person name="Xu X."/>
            <person name="Hang F."/>
            <person name="Wu Z."/>
        </authorList>
    </citation>
    <scope>NUCLEOTIDE SEQUENCE [LARGE SCALE GENOMIC DNA]</scope>
    <source>
        <strain evidence="2 3">BD3526</strain>
    </source>
</reference>
<dbReference type="OrthoDB" id="9947872at2"/>
<dbReference type="EMBL" id="CP013023">
    <property type="protein sequence ID" value="ANF95237.1"/>
    <property type="molecule type" value="Genomic_DNA"/>
</dbReference>
<evidence type="ECO:0000313" key="3">
    <source>
        <dbReference type="Proteomes" id="UP000078148"/>
    </source>
</evidence>
<keyword evidence="3" id="KW-1185">Reference proteome</keyword>
<feature type="transmembrane region" description="Helical" evidence="1">
    <location>
        <begin position="37"/>
        <end position="56"/>
    </location>
</feature>